<evidence type="ECO:0000256" key="1">
    <source>
        <dbReference type="SAM" id="MobiDB-lite"/>
    </source>
</evidence>
<dbReference type="OrthoDB" id="6779946at2759"/>
<feature type="region of interest" description="Disordered" evidence="1">
    <location>
        <begin position="129"/>
        <end position="157"/>
    </location>
</feature>
<gene>
    <name evidence="2" type="ORF">ILUMI_18523</name>
</gene>
<evidence type="ECO:0000313" key="2">
    <source>
        <dbReference type="EMBL" id="KAF2887650.1"/>
    </source>
</evidence>
<keyword evidence="3" id="KW-1185">Reference proteome</keyword>
<name>A0A8K0CPZ9_IGNLU</name>
<dbReference type="Proteomes" id="UP000801492">
    <property type="component" value="Unassembled WGS sequence"/>
</dbReference>
<comment type="caution">
    <text evidence="2">The sequence shown here is derived from an EMBL/GenBank/DDBJ whole genome shotgun (WGS) entry which is preliminary data.</text>
</comment>
<reference evidence="2" key="1">
    <citation type="submission" date="2019-08" db="EMBL/GenBank/DDBJ databases">
        <title>The genome of the North American firefly Photinus pyralis.</title>
        <authorList>
            <consortium name="Photinus pyralis genome working group"/>
            <person name="Fallon T.R."/>
            <person name="Sander Lower S.E."/>
            <person name="Weng J.-K."/>
        </authorList>
    </citation>
    <scope>NUCLEOTIDE SEQUENCE</scope>
    <source>
        <strain evidence="2">TRF0915ILg1</strain>
        <tissue evidence="2">Whole body</tissue>
    </source>
</reference>
<protein>
    <submittedName>
        <fullName evidence="2">Uncharacterized protein</fullName>
    </submittedName>
</protein>
<feature type="compositionally biased region" description="Basic and acidic residues" evidence="1">
    <location>
        <begin position="146"/>
        <end position="157"/>
    </location>
</feature>
<sequence length="183" mass="21318">ATIMKKKAKLKQIKERKVYINDDLSPIEREKQKQIGRKTNEEKGNGKDVNIGYNKVIIDRNIPRWEKKKKDKPMCKVMKKAKIDKAAISEKERISKNSYLKIGTWKTSSEKLGDLQTVYFEELLNGEEEQRERYGEFDEDLCEEPTLEHETSPPSLEEMKEIIKNLKSNKSPGEDGVLNCRDD</sequence>
<feature type="non-terminal residue" evidence="2">
    <location>
        <position position="1"/>
    </location>
</feature>
<accession>A0A8K0CPZ9</accession>
<organism evidence="2 3">
    <name type="scientific">Ignelater luminosus</name>
    <name type="common">Cucubano</name>
    <name type="synonym">Pyrophorus luminosus</name>
    <dbReference type="NCBI Taxonomy" id="2038154"/>
    <lineage>
        <taxon>Eukaryota</taxon>
        <taxon>Metazoa</taxon>
        <taxon>Ecdysozoa</taxon>
        <taxon>Arthropoda</taxon>
        <taxon>Hexapoda</taxon>
        <taxon>Insecta</taxon>
        <taxon>Pterygota</taxon>
        <taxon>Neoptera</taxon>
        <taxon>Endopterygota</taxon>
        <taxon>Coleoptera</taxon>
        <taxon>Polyphaga</taxon>
        <taxon>Elateriformia</taxon>
        <taxon>Elateroidea</taxon>
        <taxon>Elateridae</taxon>
        <taxon>Agrypninae</taxon>
        <taxon>Pyrophorini</taxon>
        <taxon>Ignelater</taxon>
    </lineage>
</organism>
<proteinExistence type="predicted"/>
<dbReference type="EMBL" id="VTPC01082421">
    <property type="protein sequence ID" value="KAF2887650.1"/>
    <property type="molecule type" value="Genomic_DNA"/>
</dbReference>
<evidence type="ECO:0000313" key="3">
    <source>
        <dbReference type="Proteomes" id="UP000801492"/>
    </source>
</evidence>
<dbReference type="AlphaFoldDB" id="A0A8K0CPZ9"/>